<dbReference type="EMBL" id="FOLI01000001">
    <property type="protein sequence ID" value="SFB84925.1"/>
    <property type="molecule type" value="Genomic_DNA"/>
</dbReference>
<sequence length="298" mass="32825">MDFLTLIKEKHAINQAALAVPMALGPNDKFTPFRRLLDTENPDAVIWQADAIADDFSKEVIWDQVKQGGAQAVDEGDMSAMKKASMKAELDKAHEEFLSNWPSIQQQIIQELLQNAKQTANGRYLFLSYATKEEGGSGEMAPADQAFFLVSTLKAGGQDFAGAYIPSHLDENLQNKVREAARSADVLTIQTQQLADLDEQTLTTAFEKAVEAGDDFLNLEISAAVLGEYDVSDIELILSNLLSKYADKLHLILTLTGQLSKEQLESWLILPSALVTLALSGNYQTPMIQSTMKELGWN</sequence>
<reference evidence="1 2" key="1">
    <citation type="submission" date="2016-10" db="EMBL/GenBank/DDBJ databases">
        <authorList>
            <person name="de Groot N.N."/>
        </authorList>
    </citation>
    <scope>NUCLEOTIDE SEQUENCE [LARGE SCALE GENOMIC DNA]</scope>
    <source>
        <strain evidence="1 2">DSM 19113</strain>
    </source>
</reference>
<dbReference type="OrthoDB" id="9813659at2"/>
<keyword evidence="2" id="KW-1185">Reference proteome</keyword>
<proteinExistence type="predicted"/>
<dbReference type="RefSeq" id="WP_143404266.1">
    <property type="nucleotide sequence ID" value="NZ_FOLI01000001.1"/>
</dbReference>
<organism evidence="1 2">
    <name type="scientific">Fructobacillus durionis</name>
    <dbReference type="NCBI Taxonomy" id="283737"/>
    <lineage>
        <taxon>Bacteria</taxon>
        <taxon>Bacillati</taxon>
        <taxon>Bacillota</taxon>
        <taxon>Bacilli</taxon>
        <taxon>Lactobacillales</taxon>
        <taxon>Lactobacillaceae</taxon>
        <taxon>Fructobacillus</taxon>
    </lineage>
</organism>
<evidence type="ECO:0000313" key="2">
    <source>
        <dbReference type="Proteomes" id="UP000199376"/>
    </source>
</evidence>
<evidence type="ECO:0000313" key="1">
    <source>
        <dbReference type="EMBL" id="SFB84925.1"/>
    </source>
</evidence>
<gene>
    <name evidence="1" type="ORF">SAMN05660453_0422</name>
</gene>
<name>A0A1I1ECV6_9LACO</name>
<dbReference type="Proteomes" id="UP000199376">
    <property type="component" value="Unassembled WGS sequence"/>
</dbReference>
<dbReference type="AlphaFoldDB" id="A0A1I1ECV6"/>
<accession>A0A1I1ECV6</accession>
<dbReference type="STRING" id="283737.SAMN05660453_0422"/>
<protein>
    <submittedName>
        <fullName evidence="1">3-dehydroquinate dehydratase</fullName>
    </submittedName>
</protein>